<feature type="chain" id="PRO_5029784678" description="Serine protease" evidence="2">
    <location>
        <begin position="19"/>
        <end position="523"/>
    </location>
</feature>
<name>A0A7J0BJV5_9BACT</name>
<reference evidence="3 4" key="1">
    <citation type="submission" date="2020-05" db="EMBL/GenBank/DDBJ databases">
        <title>Draft genome sequence of Desulfovibrio sp. strain HN2T.</title>
        <authorList>
            <person name="Ueno A."/>
            <person name="Tamazawa S."/>
            <person name="Tamamura S."/>
            <person name="Murakami T."/>
            <person name="Kiyama T."/>
            <person name="Inomata H."/>
            <person name="Amano Y."/>
            <person name="Miyakawa K."/>
            <person name="Tamaki H."/>
            <person name="Naganuma T."/>
            <person name="Kaneko K."/>
        </authorList>
    </citation>
    <scope>NUCLEOTIDE SEQUENCE [LARGE SCALE GENOMIC DNA]</scope>
    <source>
        <strain evidence="3 4">HN2</strain>
    </source>
</reference>
<dbReference type="PANTHER" id="PTHR43019:SF23">
    <property type="entry name" value="PROTEASE DO-LIKE 5, CHLOROPLASTIC"/>
    <property type="match status" value="1"/>
</dbReference>
<dbReference type="EMBL" id="BLVO01000013">
    <property type="protein sequence ID" value="GFM33501.1"/>
    <property type="molecule type" value="Genomic_DNA"/>
</dbReference>
<organism evidence="3 4">
    <name type="scientific">Desulfovibrio subterraneus</name>
    <dbReference type="NCBI Taxonomy" id="2718620"/>
    <lineage>
        <taxon>Bacteria</taxon>
        <taxon>Pseudomonadati</taxon>
        <taxon>Thermodesulfobacteriota</taxon>
        <taxon>Desulfovibrionia</taxon>
        <taxon>Desulfovibrionales</taxon>
        <taxon>Desulfovibrionaceae</taxon>
        <taxon>Desulfovibrio</taxon>
    </lineage>
</organism>
<dbReference type="InterPro" id="IPR009003">
    <property type="entry name" value="Peptidase_S1_PA"/>
</dbReference>
<dbReference type="PANTHER" id="PTHR43019">
    <property type="entry name" value="SERINE ENDOPROTEASE DEGS"/>
    <property type="match status" value="1"/>
</dbReference>
<dbReference type="AlphaFoldDB" id="A0A7J0BJV5"/>
<evidence type="ECO:0000313" key="4">
    <source>
        <dbReference type="Proteomes" id="UP000503840"/>
    </source>
</evidence>
<proteinExistence type="predicted"/>
<dbReference type="Proteomes" id="UP000503840">
    <property type="component" value="Unassembled WGS sequence"/>
</dbReference>
<dbReference type="Pfam" id="PF13365">
    <property type="entry name" value="Trypsin_2"/>
    <property type="match status" value="1"/>
</dbReference>
<evidence type="ECO:0008006" key="5">
    <source>
        <dbReference type="Google" id="ProtNLM"/>
    </source>
</evidence>
<accession>A0A7J0BJV5</accession>
<protein>
    <recommendedName>
        <fullName evidence="5">Serine protease</fullName>
    </recommendedName>
</protein>
<feature type="signal peptide" evidence="2">
    <location>
        <begin position="1"/>
        <end position="18"/>
    </location>
</feature>
<feature type="compositionally biased region" description="Low complexity" evidence="1">
    <location>
        <begin position="296"/>
        <end position="311"/>
    </location>
</feature>
<sequence length="523" mass="57761">MLRVLGILAALGMAVMLAACNGPVSMGASPAIKQVGGQVVGPQDVYEMSFFEAVDMALTVSKDKFREAEIDYEGRSIRVKNCMYPGGCMSGEVKPLLLRDYNTHKSGVIFLLDIKGEASSDPFEYKRHSDLFYGGIKEYAKLRGVPQTTFRHYTQEEGTFIEIAPKDVPRDLAGFVYWLDKKDNPQPYEGVYEFSNGRYTLGLYYDASDRVYKYKAMILETRTREWNAGEIKVKFNKLEADSGCLSRYFLQDKSEVGATWHVYSDGLVAENLSDGGSNIVLLPVDVSGYTSKDSGRSGNRGNSGKKSGATAKKGERTYRALGSGTAWLLSSKYLVTCNHVVDTGDTYFLRVGDDYKEVRVVARDADLDLAALKLVEGAIDDPILPLRKNSVLENGSEVYALGFPKVGILGMTIKITDGIISAQTGFNGRAQDYQISVPIQGGNSGGPVLDESGNVAGVAASIIRHDIADNVSFMVKYQFLKMFLQSHNVEFTERDSNESMKAKDIFRRYGSSVYLLWVLERNN</sequence>
<keyword evidence="2" id="KW-0732">Signal</keyword>
<dbReference type="PROSITE" id="PS51257">
    <property type="entry name" value="PROKAR_LIPOPROTEIN"/>
    <property type="match status" value="1"/>
</dbReference>
<evidence type="ECO:0000313" key="3">
    <source>
        <dbReference type="EMBL" id="GFM33501.1"/>
    </source>
</evidence>
<evidence type="ECO:0000256" key="2">
    <source>
        <dbReference type="SAM" id="SignalP"/>
    </source>
</evidence>
<feature type="region of interest" description="Disordered" evidence="1">
    <location>
        <begin position="291"/>
        <end position="312"/>
    </location>
</feature>
<comment type="caution">
    <text evidence="3">The sequence shown here is derived from an EMBL/GenBank/DDBJ whole genome shotgun (WGS) entry which is preliminary data.</text>
</comment>
<dbReference type="SUPFAM" id="SSF50494">
    <property type="entry name" value="Trypsin-like serine proteases"/>
    <property type="match status" value="1"/>
</dbReference>
<gene>
    <name evidence="3" type="ORF">DSM101010T_18660</name>
</gene>
<keyword evidence="4" id="KW-1185">Reference proteome</keyword>
<dbReference type="Gene3D" id="2.40.10.120">
    <property type="match status" value="1"/>
</dbReference>
<evidence type="ECO:0000256" key="1">
    <source>
        <dbReference type="SAM" id="MobiDB-lite"/>
    </source>
</evidence>